<keyword evidence="1" id="KW-1133">Transmembrane helix</keyword>
<protein>
    <submittedName>
        <fullName evidence="2">Uncharacterized protein</fullName>
    </submittedName>
</protein>
<keyword evidence="1" id="KW-0812">Transmembrane</keyword>
<keyword evidence="1" id="KW-0472">Membrane</keyword>
<dbReference type="Proteomes" id="UP001223802">
    <property type="component" value="Chromosome"/>
</dbReference>
<evidence type="ECO:0000256" key="1">
    <source>
        <dbReference type="SAM" id="Phobius"/>
    </source>
</evidence>
<dbReference type="EMBL" id="CP118224">
    <property type="protein sequence ID" value="WMC10521.1"/>
    <property type="molecule type" value="Genomic_DNA"/>
</dbReference>
<gene>
    <name evidence="2" type="ORF">PU634_15800</name>
</gene>
<dbReference type="AlphaFoldDB" id="A0AA50KNU9"/>
<evidence type="ECO:0000313" key="3">
    <source>
        <dbReference type="Proteomes" id="UP001223802"/>
    </source>
</evidence>
<keyword evidence="3" id="KW-1185">Reference proteome</keyword>
<reference evidence="2 3" key="1">
    <citation type="submission" date="2023-02" db="EMBL/GenBank/DDBJ databases">
        <title>Complete genome sequence of a novel bacterium Oceanimonas sp. NTOU-MSR1 isolated from marine coast sediment.</title>
        <authorList>
            <person name="Yang H.-T."/>
            <person name="Chen Y.-L."/>
            <person name="Ho Y.-N."/>
        </authorList>
    </citation>
    <scope>NUCLEOTIDE SEQUENCE [LARGE SCALE GENOMIC DNA]</scope>
    <source>
        <strain evidence="2 3">NTOU-MSR1</strain>
    </source>
</reference>
<dbReference type="KEGG" id="ope:PU634_15800"/>
<accession>A0AA50KNU9</accession>
<feature type="transmembrane region" description="Helical" evidence="1">
    <location>
        <begin position="13"/>
        <end position="31"/>
    </location>
</feature>
<evidence type="ECO:0000313" key="2">
    <source>
        <dbReference type="EMBL" id="WMC10521.1"/>
    </source>
</evidence>
<proteinExistence type="predicted"/>
<organism evidence="2 3">
    <name type="scientific">Oceanimonas pelagia</name>
    <dbReference type="NCBI Taxonomy" id="3028314"/>
    <lineage>
        <taxon>Bacteria</taxon>
        <taxon>Pseudomonadati</taxon>
        <taxon>Pseudomonadota</taxon>
        <taxon>Gammaproteobacteria</taxon>
        <taxon>Aeromonadales</taxon>
        <taxon>Aeromonadaceae</taxon>
        <taxon>Oceanimonas</taxon>
    </lineage>
</organism>
<dbReference type="RefSeq" id="WP_306761771.1">
    <property type="nucleotide sequence ID" value="NZ_CP118224.1"/>
</dbReference>
<sequence>MIQETVSPNQDDAFSWIIGLLALGLAAWLMYEAWFEPPSPLTVTQGSQVKSEIQKDTTLSAPHLPSQVYSPTYKAAPPSTLPSLTASGLLEQLTLWQYQQVNTLSADDIRQINKELTQLASLGESAIPVIHQYLNSGQDVDFQAFGNGQNLSQPSLRLALFEVLHRIGGDEAEFIWAESLGSTSIPQEIAVLGKYLEERAPGYYRSDIITAAREAFYLATDEGIGGRDAGPLFQAFKSYGDSALVPELEQVSQLKWGQYAAVALAGLPDGQGIPSLARQVQGASPTDLSARFALQMLAQQADHPDAQQALLGSLQQQLIQDYLWPEMAGLLAGTYHIQIAAPSNAVHPTTARLRSTKKMTSLTPGGGQRLYGMHYFQTTLSEEQLLPRLRLIEAMYQETSNPKAKRALEQAYDVIWAALAIQE</sequence>
<name>A0AA50KNU9_9GAMM</name>